<dbReference type="InterPro" id="IPR025665">
    <property type="entry name" value="Beta-barrel_OMP_2"/>
</dbReference>
<dbReference type="Proteomes" id="UP000076404">
    <property type="component" value="Chromosome"/>
</dbReference>
<keyword evidence="1" id="KW-0732">Signal</keyword>
<name>A0A143BMB5_9BACT</name>
<feature type="signal peptide" evidence="1">
    <location>
        <begin position="1"/>
        <end position="20"/>
    </location>
</feature>
<proteinExistence type="predicted"/>
<protein>
    <recommendedName>
        <fullName evidence="2">Outer membrane protein beta-barrel domain-containing protein</fullName>
    </recommendedName>
</protein>
<evidence type="ECO:0000259" key="2">
    <source>
        <dbReference type="Pfam" id="PF13568"/>
    </source>
</evidence>
<evidence type="ECO:0000313" key="4">
    <source>
        <dbReference type="Proteomes" id="UP000076404"/>
    </source>
</evidence>
<dbReference type="STRING" id="1379270.GEMMAAP_18525"/>
<evidence type="ECO:0000313" key="3">
    <source>
        <dbReference type="EMBL" id="AMW06239.1"/>
    </source>
</evidence>
<dbReference type="AlphaFoldDB" id="A0A143BMB5"/>
<organism evidence="3 4">
    <name type="scientific">Gemmatimonas phototrophica</name>
    <dbReference type="NCBI Taxonomy" id="1379270"/>
    <lineage>
        <taxon>Bacteria</taxon>
        <taxon>Pseudomonadati</taxon>
        <taxon>Gemmatimonadota</taxon>
        <taxon>Gemmatimonadia</taxon>
        <taxon>Gemmatimonadales</taxon>
        <taxon>Gemmatimonadaceae</taxon>
        <taxon>Gemmatimonas</taxon>
    </lineage>
</organism>
<feature type="chain" id="PRO_5007506816" description="Outer membrane protein beta-barrel domain-containing protein" evidence="1">
    <location>
        <begin position="21"/>
        <end position="243"/>
    </location>
</feature>
<dbReference type="eggNOG" id="COG3637">
    <property type="taxonomic scope" value="Bacteria"/>
</dbReference>
<gene>
    <name evidence="3" type="ORF">GEMMAAP_18525</name>
</gene>
<dbReference type="Pfam" id="PF13568">
    <property type="entry name" value="OMP_b-brl_2"/>
    <property type="match status" value="1"/>
</dbReference>
<dbReference type="OrthoDB" id="947434at2"/>
<dbReference type="KEGG" id="gph:GEMMAAP_18525"/>
<reference evidence="3 4" key="2">
    <citation type="journal article" date="2016" name="Environ. Microbiol. Rep.">
        <title>Metagenomic evidence for the presence of phototrophic Gemmatimonadetes bacteria in diverse environments.</title>
        <authorList>
            <person name="Zeng Y."/>
            <person name="Baumbach J."/>
            <person name="Barbosa E.G."/>
            <person name="Azevedo V."/>
            <person name="Zhang C."/>
            <person name="Koblizek M."/>
        </authorList>
    </citation>
    <scope>NUCLEOTIDE SEQUENCE [LARGE SCALE GENOMIC DNA]</scope>
    <source>
        <strain evidence="3 4">AP64</strain>
    </source>
</reference>
<feature type="domain" description="Outer membrane protein beta-barrel" evidence="2">
    <location>
        <begin position="20"/>
        <end position="220"/>
    </location>
</feature>
<reference evidence="3 4" key="1">
    <citation type="journal article" date="2014" name="Proc. Natl. Acad. Sci. U.S.A.">
        <title>Functional type 2 photosynthetic reaction centers found in the rare bacterial phylum Gemmatimonadetes.</title>
        <authorList>
            <person name="Zeng Y."/>
            <person name="Feng F."/>
            <person name="Medova H."/>
            <person name="Dean J."/>
            <person name="Koblizek M."/>
        </authorList>
    </citation>
    <scope>NUCLEOTIDE SEQUENCE [LARGE SCALE GENOMIC DNA]</scope>
    <source>
        <strain evidence="3 4">AP64</strain>
    </source>
</reference>
<accession>A0A143BMB5</accession>
<dbReference type="EMBL" id="CP011454">
    <property type="protein sequence ID" value="AMW06239.1"/>
    <property type="molecule type" value="Genomic_DNA"/>
</dbReference>
<dbReference type="RefSeq" id="WP_026850927.1">
    <property type="nucleotide sequence ID" value="NZ_CP011454.1"/>
</dbReference>
<sequence length="243" mass="25227">MRRHAVVAGIALLLATSAGAQGRGPIRFGFLAGANLSSVSDIDQGLDEGLGNTLLETQHRGGAQAALYATIPITSRFSLQPELHYTQKGGKASFSVEGDPESLALFASDRMTLGLRLSYVEIPALARMDLGSRNWRPFVLAGPSLALRTSCKASTSIGDLSISGSCISESFLPDEDGPTAGEDPLNKTDVSAIGGVGIAGAFVGRAFSAQLRYSQGLTTIAREATPGVSPKNRGFSLVLGLGF</sequence>
<evidence type="ECO:0000256" key="1">
    <source>
        <dbReference type="SAM" id="SignalP"/>
    </source>
</evidence>
<keyword evidence="4" id="KW-1185">Reference proteome</keyword>